<keyword evidence="8 11" id="KW-1133">Transmembrane helix</keyword>
<keyword evidence="6 11" id="KW-0812">Transmembrane</keyword>
<protein>
    <recommendedName>
        <fullName evidence="14">Claudin-10-like</fullName>
    </recommendedName>
</protein>
<dbReference type="GeneTree" id="ENSGT00940000166422"/>
<evidence type="ECO:0000256" key="7">
    <source>
        <dbReference type="ARBA" id="ARBA00022949"/>
    </source>
</evidence>
<keyword evidence="7" id="KW-0965">Cell junction</keyword>
<keyword evidence="4" id="KW-0796">Tight junction</keyword>
<evidence type="ECO:0000256" key="10">
    <source>
        <dbReference type="SAM" id="MobiDB-lite"/>
    </source>
</evidence>
<keyword evidence="13" id="KW-1185">Reference proteome</keyword>
<dbReference type="AlphaFoldDB" id="A0AAY4E5M4"/>
<dbReference type="GeneID" id="114764286"/>
<feature type="compositionally biased region" description="Low complexity" evidence="10">
    <location>
        <begin position="268"/>
        <end position="289"/>
    </location>
</feature>
<dbReference type="Pfam" id="PF00822">
    <property type="entry name" value="PMP22_Claudin"/>
    <property type="match status" value="1"/>
</dbReference>
<dbReference type="Gene3D" id="1.20.140.150">
    <property type="match status" value="1"/>
</dbReference>
<keyword evidence="5" id="KW-1003">Cell membrane</keyword>
<proteinExistence type="inferred from homology"/>
<evidence type="ECO:0000256" key="4">
    <source>
        <dbReference type="ARBA" id="ARBA00022427"/>
    </source>
</evidence>
<evidence type="ECO:0000313" key="13">
    <source>
        <dbReference type="Proteomes" id="UP000694580"/>
    </source>
</evidence>
<evidence type="ECO:0008006" key="14">
    <source>
        <dbReference type="Google" id="ProtNLM"/>
    </source>
</evidence>
<comment type="subcellular location">
    <subcellularLocation>
        <location evidence="1">Cell junction</location>
        <location evidence="1">Tight junction</location>
    </subcellularLocation>
    <subcellularLocation>
        <location evidence="2">Cell membrane</location>
        <topology evidence="2">Multi-pass membrane protein</topology>
    </subcellularLocation>
</comment>
<sequence length="302" mass="33158">MKVRAIQILGFLFTMFGWIFIGCSMAMEGWKVSAIGGQGGSAIMTVAWYWSSLWRACFTDSTAVTNCYDFPVLWSVEDHIQVVRALLMGGMTTGVLGFVLSLMGMECTYIGGKDREKNRTLFVGGCCHVTAGLLAASGYAVYSRYVSADYFNPSYDGLKYVLGTPIFIGFSGSMFHMTGGLFHLVSLCKIWSAKHREPSIVVATEGPPLYSELNAVSEIRSGSAASSVSDLYPTNAAQAKPVVTKNVKYQSKPKHSSRSPRKLEYSQKSEQSSGSRQSSKSSKSSQYSKFDPNQYFIKNSYI</sequence>
<dbReference type="PANTHER" id="PTHR12002">
    <property type="entry name" value="CLAUDIN"/>
    <property type="match status" value="1"/>
</dbReference>
<organism evidence="12 13">
    <name type="scientific">Denticeps clupeoides</name>
    <name type="common">denticle herring</name>
    <dbReference type="NCBI Taxonomy" id="299321"/>
    <lineage>
        <taxon>Eukaryota</taxon>
        <taxon>Metazoa</taxon>
        <taxon>Chordata</taxon>
        <taxon>Craniata</taxon>
        <taxon>Vertebrata</taxon>
        <taxon>Euteleostomi</taxon>
        <taxon>Actinopterygii</taxon>
        <taxon>Neopterygii</taxon>
        <taxon>Teleostei</taxon>
        <taxon>Clupei</taxon>
        <taxon>Clupeiformes</taxon>
        <taxon>Denticipitoidei</taxon>
        <taxon>Denticipitidae</taxon>
        <taxon>Denticeps</taxon>
    </lineage>
</organism>
<feature type="region of interest" description="Disordered" evidence="10">
    <location>
        <begin position="243"/>
        <end position="290"/>
    </location>
</feature>
<dbReference type="Ensembl" id="ENSDCDT00010063032.1">
    <property type="protein sequence ID" value="ENSDCDP00010052544.1"/>
    <property type="gene ID" value="ENSDCDG00010030701.1"/>
</dbReference>
<evidence type="ECO:0000256" key="11">
    <source>
        <dbReference type="SAM" id="Phobius"/>
    </source>
</evidence>
<feature type="transmembrane region" description="Helical" evidence="11">
    <location>
        <begin position="162"/>
        <end position="185"/>
    </location>
</feature>
<evidence type="ECO:0000256" key="3">
    <source>
        <dbReference type="ARBA" id="ARBA00008295"/>
    </source>
</evidence>
<evidence type="ECO:0000256" key="5">
    <source>
        <dbReference type="ARBA" id="ARBA00022475"/>
    </source>
</evidence>
<dbReference type="GO" id="GO:0005886">
    <property type="term" value="C:plasma membrane"/>
    <property type="evidence" value="ECO:0007669"/>
    <property type="project" value="UniProtKB-SubCell"/>
</dbReference>
<reference evidence="12 13" key="1">
    <citation type="submission" date="2020-06" db="EMBL/GenBank/DDBJ databases">
        <authorList>
            <consortium name="Wellcome Sanger Institute Data Sharing"/>
        </authorList>
    </citation>
    <scope>NUCLEOTIDE SEQUENCE [LARGE SCALE GENOMIC DNA]</scope>
</reference>
<dbReference type="GO" id="GO:0005198">
    <property type="term" value="F:structural molecule activity"/>
    <property type="evidence" value="ECO:0007669"/>
    <property type="project" value="InterPro"/>
</dbReference>
<dbReference type="PROSITE" id="PS51257">
    <property type="entry name" value="PROKAR_LIPOPROTEIN"/>
    <property type="match status" value="1"/>
</dbReference>
<comment type="similarity">
    <text evidence="3">Belongs to the claudin family.</text>
</comment>
<feature type="compositionally biased region" description="Basic residues" evidence="10">
    <location>
        <begin position="251"/>
        <end position="260"/>
    </location>
</feature>
<evidence type="ECO:0000256" key="2">
    <source>
        <dbReference type="ARBA" id="ARBA00004651"/>
    </source>
</evidence>
<reference evidence="12" key="2">
    <citation type="submission" date="2025-08" db="UniProtKB">
        <authorList>
            <consortium name="Ensembl"/>
        </authorList>
    </citation>
    <scope>IDENTIFICATION</scope>
</reference>
<gene>
    <name evidence="12" type="primary">cldn10e</name>
</gene>
<dbReference type="InterPro" id="IPR006187">
    <property type="entry name" value="Claudin"/>
</dbReference>
<keyword evidence="9 11" id="KW-0472">Membrane</keyword>
<evidence type="ECO:0000256" key="1">
    <source>
        <dbReference type="ARBA" id="ARBA00004435"/>
    </source>
</evidence>
<dbReference type="RefSeq" id="XP_028809612.1">
    <property type="nucleotide sequence ID" value="XM_028953779.1"/>
</dbReference>
<evidence type="ECO:0000256" key="6">
    <source>
        <dbReference type="ARBA" id="ARBA00022692"/>
    </source>
</evidence>
<feature type="transmembrane region" description="Helical" evidence="11">
    <location>
        <begin position="121"/>
        <end position="142"/>
    </location>
</feature>
<dbReference type="GO" id="GO:0005923">
    <property type="term" value="C:bicellular tight junction"/>
    <property type="evidence" value="ECO:0007669"/>
    <property type="project" value="UniProtKB-SubCell"/>
</dbReference>
<dbReference type="PRINTS" id="PR01077">
    <property type="entry name" value="CLAUDIN"/>
</dbReference>
<reference evidence="12" key="3">
    <citation type="submission" date="2025-09" db="UniProtKB">
        <authorList>
            <consortium name="Ensembl"/>
        </authorList>
    </citation>
    <scope>IDENTIFICATION</scope>
</reference>
<accession>A0AAY4E5M4</accession>
<evidence type="ECO:0000256" key="9">
    <source>
        <dbReference type="ARBA" id="ARBA00023136"/>
    </source>
</evidence>
<evidence type="ECO:0000256" key="8">
    <source>
        <dbReference type="ARBA" id="ARBA00022989"/>
    </source>
</evidence>
<dbReference type="Proteomes" id="UP000694580">
    <property type="component" value="Chromosome 15"/>
</dbReference>
<feature type="transmembrane region" description="Helical" evidence="11">
    <location>
        <begin position="6"/>
        <end position="25"/>
    </location>
</feature>
<dbReference type="InterPro" id="IPR004031">
    <property type="entry name" value="PMP22/EMP/MP20/Claudin"/>
</dbReference>
<evidence type="ECO:0000313" key="12">
    <source>
        <dbReference type="Ensembl" id="ENSDCDP00010052544.1"/>
    </source>
</evidence>
<name>A0AAY4E5M4_9TELE</name>
<feature type="transmembrane region" description="Helical" evidence="11">
    <location>
        <begin position="82"/>
        <end position="100"/>
    </location>
</feature>